<evidence type="ECO:0000256" key="2">
    <source>
        <dbReference type="ARBA" id="ARBA00006683"/>
    </source>
</evidence>
<keyword evidence="6 8" id="KW-0472">Membrane</keyword>
<sequence>MDEIHNTEQMMTDEIDLRELFMVFWKKKILIICITLISAILTGVISVFFIKPVYHSRLNIIINMPEKYLTKYGGYTLPITTNEQYINLITSSEILAHTIIDMGYEDMTIESLRDRITVEIPETKANVKQNSFFIKVASDNPQEAKELAQALFNNYYEFIDLMTVEGAVDYYINKYSVDLASLEVTLNTTKETLAKNEALLAQTPQTINQKEAMSELYNNPGVSDYVILENIINPNYTKIESNIIENKQTINNIENNMAVYNQYLDELNAVKEKIADYKSNGNWDVLNDEFKSIAKTNIYLPSEPIVPSRKSSPNNMRNVLIGAVLGGMVAVVVVFIKEFWFTSK</sequence>
<protein>
    <recommendedName>
        <fullName evidence="9">Polysaccharide chain length determinant N-terminal domain-containing protein</fullName>
    </recommendedName>
</protein>
<evidence type="ECO:0000256" key="7">
    <source>
        <dbReference type="SAM" id="Coils"/>
    </source>
</evidence>
<evidence type="ECO:0000259" key="9">
    <source>
        <dbReference type="Pfam" id="PF02706"/>
    </source>
</evidence>
<comment type="similarity">
    <text evidence="2">Belongs to the CpsC/CapA family.</text>
</comment>
<feature type="domain" description="Polysaccharide chain length determinant N-terminal" evidence="9">
    <location>
        <begin position="13"/>
        <end position="101"/>
    </location>
</feature>
<evidence type="ECO:0000256" key="3">
    <source>
        <dbReference type="ARBA" id="ARBA00022475"/>
    </source>
</evidence>
<feature type="transmembrane region" description="Helical" evidence="8">
    <location>
        <begin position="319"/>
        <end position="341"/>
    </location>
</feature>
<feature type="transmembrane region" description="Helical" evidence="8">
    <location>
        <begin position="29"/>
        <end position="50"/>
    </location>
</feature>
<evidence type="ECO:0000313" key="11">
    <source>
        <dbReference type="Proteomes" id="UP000236497"/>
    </source>
</evidence>
<evidence type="ECO:0000256" key="4">
    <source>
        <dbReference type="ARBA" id="ARBA00022692"/>
    </source>
</evidence>
<dbReference type="PANTHER" id="PTHR32309">
    <property type="entry name" value="TYROSINE-PROTEIN KINASE"/>
    <property type="match status" value="1"/>
</dbReference>
<organism evidence="10 11">
    <name type="scientific">Herbinix hemicellulosilytica</name>
    <dbReference type="NCBI Taxonomy" id="1564487"/>
    <lineage>
        <taxon>Bacteria</taxon>
        <taxon>Bacillati</taxon>
        <taxon>Bacillota</taxon>
        <taxon>Clostridia</taxon>
        <taxon>Lachnospirales</taxon>
        <taxon>Lachnospiraceae</taxon>
        <taxon>Herbinix</taxon>
    </lineage>
</organism>
<evidence type="ECO:0000256" key="8">
    <source>
        <dbReference type="SAM" id="Phobius"/>
    </source>
</evidence>
<proteinExistence type="inferred from homology"/>
<evidence type="ECO:0000256" key="1">
    <source>
        <dbReference type="ARBA" id="ARBA00004651"/>
    </source>
</evidence>
<evidence type="ECO:0000256" key="5">
    <source>
        <dbReference type="ARBA" id="ARBA00022989"/>
    </source>
</evidence>
<gene>
    <name evidence="10" type="ORF">HHT355_1276</name>
</gene>
<dbReference type="RefSeq" id="WP_103202587.1">
    <property type="nucleotide sequence ID" value="NZ_CVTD020000015.1"/>
</dbReference>
<feature type="coiled-coil region" evidence="7">
    <location>
        <begin position="250"/>
        <end position="280"/>
    </location>
</feature>
<dbReference type="AlphaFoldDB" id="A0A0H5SVW5"/>
<keyword evidence="11" id="KW-1185">Reference proteome</keyword>
<accession>A0A0H5SVW5</accession>
<keyword evidence="3" id="KW-1003">Cell membrane</keyword>
<name>A0A0H5SVW5_HERHM</name>
<dbReference type="InterPro" id="IPR003856">
    <property type="entry name" value="LPS_length_determ_N"/>
</dbReference>
<dbReference type="InterPro" id="IPR050445">
    <property type="entry name" value="Bact_polysacc_biosynth/exp"/>
</dbReference>
<keyword evidence="7" id="KW-0175">Coiled coil</keyword>
<reference evidence="10 11" key="1">
    <citation type="submission" date="2015-06" db="EMBL/GenBank/DDBJ databases">
        <authorList>
            <person name="Wibberg Daniel"/>
        </authorList>
    </citation>
    <scope>NUCLEOTIDE SEQUENCE [LARGE SCALE GENOMIC DNA]</scope>
    <source>
        <strain evidence="10 11">T3/55T</strain>
    </source>
</reference>
<dbReference type="EMBL" id="CVTD020000015">
    <property type="protein sequence ID" value="CRZ34478.1"/>
    <property type="molecule type" value="Genomic_DNA"/>
</dbReference>
<dbReference type="GO" id="GO:0004713">
    <property type="term" value="F:protein tyrosine kinase activity"/>
    <property type="evidence" value="ECO:0007669"/>
    <property type="project" value="TreeGrafter"/>
</dbReference>
<dbReference type="Pfam" id="PF02706">
    <property type="entry name" value="Wzz"/>
    <property type="match status" value="1"/>
</dbReference>
<keyword evidence="4 8" id="KW-0812">Transmembrane</keyword>
<dbReference type="GO" id="GO:0005886">
    <property type="term" value="C:plasma membrane"/>
    <property type="evidence" value="ECO:0007669"/>
    <property type="project" value="UniProtKB-SubCell"/>
</dbReference>
<dbReference type="Proteomes" id="UP000236497">
    <property type="component" value="Unassembled WGS sequence"/>
</dbReference>
<dbReference type="OrthoDB" id="2360475at2"/>
<comment type="subcellular location">
    <subcellularLocation>
        <location evidence="1">Cell membrane</location>
        <topology evidence="1">Multi-pass membrane protein</topology>
    </subcellularLocation>
</comment>
<keyword evidence="5 8" id="KW-1133">Transmembrane helix</keyword>
<evidence type="ECO:0000256" key="6">
    <source>
        <dbReference type="ARBA" id="ARBA00023136"/>
    </source>
</evidence>
<evidence type="ECO:0000313" key="10">
    <source>
        <dbReference type="EMBL" id="CRZ34478.1"/>
    </source>
</evidence>
<dbReference type="PANTHER" id="PTHR32309:SF13">
    <property type="entry name" value="FERRIC ENTEROBACTIN TRANSPORT PROTEIN FEPE"/>
    <property type="match status" value="1"/>
</dbReference>